<dbReference type="PANTHER" id="PTHR11439:SF463">
    <property type="entry name" value="REVERSE TRANSCRIPTASE TY1_COPIA-TYPE DOMAIN-CONTAINING PROTEIN"/>
    <property type="match status" value="1"/>
</dbReference>
<feature type="compositionally biased region" description="Polar residues" evidence="1">
    <location>
        <begin position="833"/>
        <end position="842"/>
    </location>
</feature>
<dbReference type="Pfam" id="PF07727">
    <property type="entry name" value="RVT_2"/>
    <property type="match status" value="1"/>
</dbReference>
<evidence type="ECO:0000259" key="3">
    <source>
        <dbReference type="Pfam" id="PF13966"/>
    </source>
</evidence>
<dbReference type="Proteomes" id="UP000288805">
    <property type="component" value="Unassembled WGS sequence"/>
</dbReference>
<reference evidence="4 5" key="1">
    <citation type="journal article" date="2018" name="PLoS Genet.">
        <title>Population sequencing reveals clonal diversity and ancestral inbreeding in the grapevine cultivar Chardonnay.</title>
        <authorList>
            <person name="Roach M.J."/>
            <person name="Johnson D.L."/>
            <person name="Bohlmann J."/>
            <person name="van Vuuren H.J."/>
            <person name="Jones S.J."/>
            <person name="Pretorius I.S."/>
            <person name="Schmidt S.A."/>
            <person name="Borneman A.R."/>
        </authorList>
    </citation>
    <scope>NUCLEOTIDE SEQUENCE [LARGE SCALE GENOMIC DNA]</scope>
    <source>
        <strain evidence="5">cv. Chardonnay</strain>
        <tissue evidence="4">Leaf</tissue>
    </source>
</reference>
<proteinExistence type="predicted"/>
<dbReference type="SUPFAM" id="SSF56672">
    <property type="entry name" value="DNA/RNA polymerases"/>
    <property type="match status" value="1"/>
</dbReference>
<dbReference type="InterPro" id="IPR013103">
    <property type="entry name" value="RVT_2"/>
</dbReference>
<feature type="domain" description="Reverse transcriptase zinc-binding" evidence="3">
    <location>
        <begin position="192"/>
        <end position="276"/>
    </location>
</feature>
<name>A0A438D9J7_VITVI</name>
<feature type="domain" description="Reverse transcriptase Ty1/copia-type" evidence="2">
    <location>
        <begin position="1160"/>
        <end position="1268"/>
    </location>
</feature>
<organism evidence="4 5">
    <name type="scientific">Vitis vinifera</name>
    <name type="common">Grape</name>
    <dbReference type="NCBI Taxonomy" id="29760"/>
    <lineage>
        <taxon>Eukaryota</taxon>
        <taxon>Viridiplantae</taxon>
        <taxon>Streptophyta</taxon>
        <taxon>Embryophyta</taxon>
        <taxon>Tracheophyta</taxon>
        <taxon>Spermatophyta</taxon>
        <taxon>Magnoliopsida</taxon>
        <taxon>eudicotyledons</taxon>
        <taxon>Gunneridae</taxon>
        <taxon>Pentapetalae</taxon>
        <taxon>rosids</taxon>
        <taxon>Vitales</taxon>
        <taxon>Vitaceae</taxon>
        <taxon>Viteae</taxon>
        <taxon>Vitis</taxon>
    </lineage>
</organism>
<dbReference type="InterPro" id="IPR026960">
    <property type="entry name" value="RVT-Znf"/>
</dbReference>
<comment type="caution">
    <text evidence="4">The sequence shown here is derived from an EMBL/GenBank/DDBJ whole genome shotgun (WGS) entry which is preliminary data.</text>
</comment>
<dbReference type="EMBL" id="QGNW01001726">
    <property type="protein sequence ID" value="RVW32130.1"/>
    <property type="molecule type" value="Genomic_DNA"/>
</dbReference>
<evidence type="ECO:0000256" key="1">
    <source>
        <dbReference type="SAM" id="MobiDB-lite"/>
    </source>
</evidence>
<feature type="region of interest" description="Disordered" evidence="1">
    <location>
        <begin position="828"/>
        <end position="854"/>
    </location>
</feature>
<accession>A0A438D9J7</accession>
<protein>
    <submittedName>
        <fullName evidence="4">Retrovirus-related Pol polyprotein from transposon RE1</fullName>
    </submittedName>
</protein>
<sequence length="1412" mass="159632">MEGAIHLVKWEVVCKDKDKGGLGLRKLAMLNKALLGKWIWRYACDKDNLWKQVIKVKYGQEGLGWRPKKANGAVGVGIWKEIWKESEWCWDNMMFRVGKGNTIRFWTDVWCSDSMLSHCFPHLFGIAAQRNLTVEEMWDQSSGQGNWNLNFLRDFNDWELDTVGEFLHMLRGHKPSLEEDSVLWRQGRSGQFRVKEAYRLLTKSNDTDFPSRSIWVARVPTKLAFFAWEATWGKVLTLDRFQRRGVQLPNCCFLCGCEEKSVNHILIHCIVVRALWDIVFGLVDVKWVFPEIVKEALASWRGSFVGKKRKKIWDAIPLCIFWTSWVKLYVGEEAFSLIGFLDWIASTKGGMRQQLDDWSSPDENFTYALKLFLVLFHWELPAAMGHRYFTNSFQMSVADQDQNQYHMDAYQSYIHSGRAVDPVYGSYVHQMENALTSGVSSAFPRNLDCGTNEHSLSSFSMQRPCFQAAVPGPSHDPFSHLSAAGTFYRTQENNASHARSTYYNRSTIHEVEGGFTRSCSAKQQRTFKRKSPSISIAYERGIPSRFYDAGSSSGFSEFHLDKPTLDYQNYFYGPGYLIMGPVVSQFLSRPCKFNSQFTTYERSHTAVPPAGYGRFLIQIGLLWKKYCGYQWVPSWLCFKQIPHFPSTISSRYPRPSAASGWRNSYRNERSRIASERYQSLSNAVDTHAQMESEVLLHSCHPTSLRALLDPKHDSISAFVELWFMGQGYEDHLVTPEDAIPDVDKQDMDLSSYIGRIAFLKEEFLTLMSFTGAEAQQIQIDKFFMVLTLIGLRLDLESVRDQILASPSVPSLDDVFARLLRLSSTQTLSIDGPSDSSVLASQTNSRGGRSGNRGRGQRLQCTYCNKLGHTRDRCYQLHGRPPCTAHIAQSSDPLLSRPDSAASSTSQSITLAGSDYDAYLRYQAATSAYVASVAQTGNVFICFTQSPSLGPWILDSGASDHISGIGLAHPLPSVSHHSDWSTRKTIGIGRESCGLYHLTSPSSPAACMSIDAPLLIHSHLGQALCQGYEMHLLGILSTSEGLSLLFPDTHHALSRLLQVYHRRHRAVAPPLSSAEVPNDSPHVPPISPTSTLSSTNHLPITLWKVGCRWVYTVKVGPDGQVDRLKARLVAKGYTQIYGCDYDDTFSPIAKIASVRLFLSMAGESGLVCKLRRSLYGLKQSPRAWFGCFSLVVQEFGMLWSEADHSVFYHHNSSSQYIYLVVYVDDIVITGSDQEGIQRLKQHLFNHFQTKDLGKLKYFLGLEIAQSSSGEASKRSWEILTTCRQTELPHHHSVRHLFSCQGMLYEDRGHTQIVGYTNANWAGSPSDRSSAEAEYRAMALATCELIWLRQLFQELRFGKDEQIKLVCDNQVALHIASNPVFHERTKHIEVDCHFIREKIASGCVATSFLNSWIN</sequence>
<dbReference type="PANTHER" id="PTHR11439">
    <property type="entry name" value="GAG-POL-RELATED RETROTRANSPOSON"/>
    <property type="match status" value="1"/>
</dbReference>
<dbReference type="Pfam" id="PF13966">
    <property type="entry name" value="zf-RVT"/>
    <property type="match status" value="1"/>
</dbReference>
<feature type="region of interest" description="Disordered" evidence="1">
    <location>
        <begin position="1069"/>
        <end position="1089"/>
    </location>
</feature>
<evidence type="ECO:0000313" key="5">
    <source>
        <dbReference type="Proteomes" id="UP000288805"/>
    </source>
</evidence>
<dbReference type="CDD" id="cd09272">
    <property type="entry name" value="RNase_HI_RT_Ty1"/>
    <property type="match status" value="1"/>
</dbReference>
<gene>
    <name evidence="4" type="primary">RE1_314</name>
    <name evidence="4" type="ORF">CK203_080535</name>
</gene>
<evidence type="ECO:0000259" key="2">
    <source>
        <dbReference type="Pfam" id="PF07727"/>
    </source>
</evidence>
<dbReference type="InterPro" id="IPR043502">
    <property type="entry name" value="DNA/RNA_pol_sf"/>
</dbReference>
<evidence type="ECO:0000313" key="4">
    <source>
        <dbReference type="EMBL" id="RVW32130.1"/>
    </source>
</evidence>